<dbReference type="Proteomes" id="UP001378592">
    <property type="component" value="Unassembled WGS sequence"/>
</dbReference>
<dbReference type="Pfam" id="PF24787">
    <property type="entry name" value="TEX47"/>
    <property type="match status" value="1"/>
</dbReference>
<evidence type="ECO:0000313" key="4">
    <source>
        <dbReference type="Proteomes" id="UP001378592"/>
    </source>
</evidence>
<comment type="caution">
    <text evidence="3">The sequence shown here is derived from an EMBL/GenBank/DDBJ whole genome shotgun (WGS) entry which is preliminary data.</text>
</comment>
<feature type="compositionally biased region" description="Basic and acidic residues" evidence="1">
    <location>
        <begin position="1"/>
        <end position="19"/>
    </location>
</feature>
<proteinExistence type="predicted"/>
<feature type="compositionally biased region" description="Polar residues" evidence="1">
    <location>
        <begin position="347"/>
        <end position="361"/>
    </location>
</feature>
<dbReference type="EMBL" id="JAZDUA010000723">
    <property type="protein sequence ID" value="KAK7789660.1"/>
    <property type="molecule type" value="Genomic_DNA"/>
</dbReference>
<evidence type="ECO:0000313" key="2">
    <source>
        <dbReference type="EMBL" id="KAK7789660.1"/>
    </source>
</evidence>
<evidence type="ECO:0000256" key="1">
    <source>
        <dbReference type="SAM" id="MobiDB-lite"/>
    </source>
</evidence>
<feature type="region of interest" description="Disordered" evidence="1">
    <location>
        <begin position="337"/>
        <end position="372"/>
    </location>
</feature>
<feature type="region of interest" description="Disordered" evidence="1">
    <location>
        <begin position="1"/>
        <end position="44"/>
    </location>
</feature>
<gene>
    <name evidence="3" type="ORF">R5R35_003069</name>
    <name evidence="2" type="ORF">R5R35_011436</name>
</gene>
<keyword evidence="4" id="KW-1185">Reference proteome</keyword>
<organism evidence="3 4">
    <name type="scientific">Gryllus longicercus</name>
    <dbReference type="NCBI Taxonomy" id="2509291"/>
    <lineage>
        <taxon>Eukaryota</taxon>
        <taxon>Metazoa</taxon>
        <taxon>Ecdysozoa</taxon>
        <taxon>Arthropoda</taxon>
        <taxon>Hexapoda</taxon>
        <taxon>Insecta</taxon>
        <taxon>Pterygota</taxon>
        <taxon>Neoptera</taxon>
        <taxon>Polyneoptera</taxon>
        <taxon>Orthoptera</taxon>
        <taxon>Ensifera</taxon>
        <taxon>Gryllidea</taxon>
        <taxon>Grylloidea</taxon>
        <taxon>Gryllidae</taxon>
        <taxon>Gryllinae</taxon>
        <taxon>Gryllus</taxon>
    </lineage>
</organism>
<reference evidence="3 4" key="1">
    <citation type="submission" date="2024-03" db="EMBL/GenBank/DDBJ databases">
        <title>The genome assembly and annotation of the cricket Gryllus longicercus Weissman &amp; Gray.</title>
        <authorList>
            <person name="Szrajer S."/>
            <person name="Gray D."/>
            <person name="Ylla G."/>
        </authorList>
    </citation>
    <scope>NUCLEOTIDE SEQUENCE [LARGE SCALE GENOMIC DNA]</scope>
    <source>
        <strain evidence="3">DAG 2021-001</strain>
        <tissue evidence="3">Whole body minus gut</tissue>
    </source>
</reference>
<protein>
    <submittedName>
        <fullName evidence="3">Uncharacterized protein</fullName>
    </submittedName>
</protein>
<evidence type="ECO:0000313" key="3">
    <source>
        <dbReference type="EMBL" id="KAK7793335.1"/>
    </source>
</evidence>
<name>A0AAN9VBS0_9ORTH</name>
<accession>A0AAN9VBS0</accession>
<feature type="compositionally biased region" description="Polar residues" evidence="1">
    <location>
        <begin position="21"/>
        <end position="31"/>
    </location>
</feature>
<dbReference type="PANTHER" id="PTHR34035">
    <property type="entry name" value="TESTIS-EXPRESSED PROTEIN 47"/>
    <property type="match status" value="1"/>
</dbReference>
<dbReference type="PANTHER" id="PTHR34035:SF1">
    <property type="entry name" value="TESTIS-EXPRESSED PROTEIN 47"/>
    <property type="match status" value="1"/>
</dbReference>
<dbReference type="EMBL" id="JAZDUA010000387">
    <property type="protein sequence ID" value="KAK7793335.1"/>
    <property type="molecule type" value="Genomic_DNA"/>
</dbReference>
<sequence>MEAAKDALDPQSKKKDVGKKQSISDPANTSAEVPAQSKQHKKGPQINSLMDVINHALHQTERATYLHRLTYVGQHNFKDSGEGSDELDSIFQMSINQVNESYCSEPLTGCFIYYSKYFMHIVEKFILFKGAEDSIGHHVKLIVEQIEKHGNQFGVVKIILQSHHIRRRYFGAWFSMYGVPRTLLEKIQGDAEDVIAHQIENFNKKIVTIASYLEKRDSLNEKSIGSYLSQKTLALLPEVGLLDFLLKVQSLETLYDFLKTYQQFPHLVIYQDYCWPPIMEFVPYNLYIEIPEVPKLEIPPYNPIEEIEVKRRVRGYSVTEGKKEKKSISVKEKSLLEGVGEKAAGDTNVQEGPEQSGTPTSPGAAKEPEATV</sequence>
<dbReference type="AlphaFoldDB" id="A0AAN9VBS0"/>
<dbReference type="InterPro" id="IPR055308">
    <property type="entry name" value="TEX47-like"/>
</dbReference>